<feature type="compositionally biased region" description="Polar residues" evidence="7">
    <location>
        <begin position="447"/>
        <end position="456"/>
    </location>
</feature>
<dbReference type="InterPro" id="IPR023302">
    <property type="entry name" value="Pept_S9A_N"/>
</dbReference>
<gene>
    <name evidence="10" type="ordered locus">Bcav_3951</name>
</gene>
<dbReference type="Gene3D" id="3.40.50.1820">
    <property type="entry name" value="alpha/beta hydrolase"/>
    <property type="match status" value="1"/>
</dbReference>
<dbReference type="Proteomes" id="UP000007962">
    <property type="component" value="Chromosome"/>
</dbReference>
<evidence type="ECO:0000259" key="8">
    <source>
        <dbReference type="Pfam" id="PF00326"/>
    </source>
</evidence>
<sequence>MPHRACARLASGVRLTGGVPYAETAPVPALTYPPARRSDVVEELHGISVADPYRWLEDPDAPETTAFVAAQNALSSPLLDALPERPVFADLVSRILHAPSVGLPHERSGRTFAWVNDGTTNQDVLVVSDDGAPEADLDSRVLLDPNALDAEGTTAVTGWSVSPDGALLAYAAAEAGSDWRTIRVLDVATGAALPDEIGWTKWVEPTWLPDSSGFLYWAHDAPAGATFSDVTEAGYLRLHRLGDDPGDDVTVWHRPDAPRLFAYPDVAGEWLVLRYAAGSSGPSDLAVRRLVPGPRGLDVAEQEVALTSDARARWSVLGARGSRLVLHTDDGAPRRRIVTVDLARLGEDDGGPVEFVELVAEDADAVLRPESALAADGLALVYSRDATHRVVLATFDPADDGAAALTVTAHRRAVDLGGAVTVADLDVEEGSAVVHVRTASFTDAGTNHRVVTSPTPKHTVLPTPPGAFDVGDVSVTRPRATSADGTEVPMFLVRRTDLADGEHGPRPTLLYGYGGFRLEANPEFRAIFVAWVAAGGTLAVATLRGGGEYGEQWHDAGTKDRKQNVFDDLYACAETLLADGMASAIAVHGRSNGGLLVGAAMTQRPELWAAALPTVGVLDMLRFHRFTVGWAWRSDYGDPDDAADFPALHAYSPLHRVRDDVAYPPTLICTGDHDDRVVPAHSLKFGAELQHTASPSSGPVLLRVDTRAGHGMGKPKDAQAAEFADQLAFAAHHTGLVPES</sequence>
<accession>C5C552</accession>
<keyword evidence="6" id="KW-0720">Serine protease</keyword>
<proteinExistence type="inferred from homology"/>
<dbReference type="SUPFAM" id="SSF53474">
    <property type="entry name" value="alpha/beta-Hydrolases"/>
    <property type="match status" value="1"/>
</dbReference>
<dbReference type="InterPro" id="IPR029058">
    <property type="entry name" value="AB_hydrolase_fold"/>
</dbReference>
<organism evidence="10 11">
    <name type="scientific">Beutenbergia cavernae (strain ATCC BAA-8 / DSM 12333 / CCUG 43141 / JCM 11478 / NBRC 16432 / NCIMB 13614 / HKI 0122)</name>
    <dbReference type="NCBI Taxonomy" id="471853"/>
    <lineage>
        <taxon>Bacteria</taxon>
        <taxon>Bacillati</taxon>
        <taxon>Actinomycetota</taxon>
        <taxon>Actinomycetes</taxon>
        <taxon>Micrococcales</taxon>
        <taxon>Beutenbergiaceae</taxon>
        <taxon>Beutenbergia</taxon>
    </lineage>
</organism>
<dbReference type="EC" id="3.4.21.26" evidence="3"/>
<evidence type="ECO:0000256" key="1">
    <source>
        <dbReference type="ARBA" id="ARBA00001070"/>
    </source>
</evidence>
<keyword evidence="4" id="KW-0645">Protease</keyword>
<dbReference type="SUPFAM" id="SSF50993">
    <property type="entry name" value="Peptidase/esterase 'gauge' domain"/>
    <property type="match status" value="1"/>
</dbReference>
<evidence type="ECO:0000256" key="7">
    <source>
        <dbReference type="SAM" id="MobiDB-lite"/>
    </source>
</evidence>
<evidence type="ECO:0000256" key="2">
    <source>
        <dbReference type="ARBA" id="ARBA00005228"/>
    </source>
</evidence>
<dbReference type="Pfam" id="PF00326">
    <property type="entry name" value="Peptidase_S9"/>
    <property type="match status" value="1"/>
</dbReference>
<dbReference type="PRINTS" id="PR00862">
    <property type="entry name" value="PROLIGOPTASE"/>
</dbReference>
<comment type="similarity">
    <text evidence="2">Belongs to the peptidase S9A family.</text>
</comment>
<evidence type="ECO:0000256" key="4">
    <source>
        <dbReference type="ARBA" id="ARBA00022670"/>
    </source>
</evidence>
<evidence type="ECO:0000256" key="3">
    <source>
        <dbReference type="ARBA" id="ARBA00011897"/>
    </source>
</evidence>
<evidence type="ECO:0000256" key="5">
    <source>
        <dbReference type="ARBA" id="ARBA00022801"/>
    </source>
</evidence>
<dbReference type="EMBL" id="CP001618">
    <property type="protein sequence ID" value="ACQ82192.1"/>
    <property type="molecule type" value="Genomic_DNA"/>
</dbReference>
<dbReference type="eggNOG" id="COG1505">
    <property type="taxonomic scope" value="Bacteria"/>
</dbReference>
<dbReference type="PANTHER" id="PTHR42881">
    <property type="entry name" value="PROLYL ENDOPEPTIDASE"/>
    <property type="match status" value="1"/>
</dbReference>
<dbReference type="GO" id="GO:0006508">
    <property type="term" value="P:proteolysis"/>
    <property type="evidence" value="ECO:0007669"/>
    <property type="project" value="UniProtKB-KW"/>
</dbReference>
<dbReference type="FunFam" id="3.40.50.1820:FF:000005">
    <property type="entry name" value="Prolyl endopeptidase"/>
    <property type="match status" value="1"/>
</dbReference>
<dbReference type="GO" id="GO:0004252">
    <property type="term" value="F:serine-type endopeptidase activity"/>
    <property type="evidence" value="ECO:0007669"/>
    <property type="project" value="UniProtKB-EC"/>
</dbReference>
<evidence type="ECO:0000259" key="9">
    <source>
        <dbReference type="Pfam" id="PF02897"/>
    </source>
</evidence>
<comment type="catalytic activity">
    <reaction evidence="1">
        <text>Hydrolysis of Pro-|-Xaa &gt;&gt; Ala-|-Xaa in oligopeptides.</text>
        <dbReference type="EC" id="3.4.21.26"/>
    </reaction>
</comment>
<keyword evidence="5" id="KW-0378">Hydrolase</keyword>
<feature type="domain" description="Peptidase S9A N-terminal" evidence="9">
    <location>
        <begin position="33"/>
        <end position="443"/>
    </location>
</feature>
<dbReference type="KEGG" id="bcv:Bcav_3951"/>
<dbReference type="STRING" id="471853.Bcav_3951"/>
<evidence type="ECO:0000313" key="11">
    <source>
        <dbReference type="Proteomes" id="UP000007962"/>
    </source>
</evidence>
<dbReference type="Gene3D" id="2.130.10.120">
    <property type="entry name" value="Prolyl oligopeptidase, N-terminal domain"/>
    <property type="match status" value="1"/>
</dbReference>
<dbReference type="PANTHER" id="PTHR42881:SF2">
    <property type="entry name" value="PROLYL ENDOPEPTIDASE"/>
    <property type="match status" value="1"/>
</dbReference>
<dbReference type="InterPro" id="IPR051167">
    <property type="entry name" value="Prolyl_oligopep/macrocyclase"/>
</dbReference>
<reference evidence="10 11" key="1">
    <citation type="journal article" date="2009" name="Stand. Genomic Sci.">
        <title>Complete genome sequence of Beutenbergia cavernae type strain (HKI 0122).</title>
        <authorList>
            <person name="Land M."/>
            <person name="Pukall R."/>
            <person name="Abt B."/>
            <person name="Goker M."/>
            <person name="Rohde M."/>
            <person name="Glavina Del Rio T."/>
            <person name="Tice H."/>
            <person name="Copeland A."/>
            <person name="Cheng J.F."/>
            <person name="Lucas S."/>
            <person name="Chen F."/>
            <person name="Nolan M."/>
            <person name="Bruce D."/>
            <person name="Goodwin L."/>
            <person name="Pitluck S."/>
            <person name="Ivanova N."/>
            <person name="Mavromatis K."/>
            <person name="Ovchinnikova G."/>
            <person name="Pati A."/>
            <person name="Chen A."/>
            <person name="Palaniappan K."/>
            <person name="Hauser L."/>
            <person name="Chang Y.J."/>
            <person name="Jefferies C.C."/>
            <person name="Saunders E."/>
            <person name="Brettin T."/>
            <person name="Detter J.C."/>
            <person name="Han C."/>
            <person name="Chain P."/>
            <person name="Bristow J."/>
            <person name="Eisen J.A."/>
            <person name="Markowitz V."/>
            <person name="Hugenholtz P."/>
            <person name="Kyrpides N.C."/>
            <person name="Klenk H.P."/>
            <person name="Lapidus A."/>
        </authorList>
    </citation>
    <scope>NUCLEOTIDE SEQUENCE [LARGE SCALE GENOMIC DNA]</scope>
    <source>
        <strain evidence="11">ATCC BAA-8 / DSM 12333 / NBRC 16432</strain>
    </source>
</reference>
<evidence type="ECO:0000313" key="10">
    <source>
        <dbReference type="EMBL" id="ACQ82192.1"/>
    </source>
</evidence>
<dbReference type="InterPro" id="IPR002470">
    <property type="entry name" value="Peptidase_S9A"/>
</dbReference>
<name>C5C552_BEUC1</name>
<dbReference type="InterPro" id="IPR001375">
    <property type="entry name" value="Peptidase_S9_cat"/>
</dbReference>
<keyword evidence="11" id="KW-1185">Reference proteome</keyword>
<feature type="region of interest" description="Disordered" evidence="7">
    <location>
        <begin position="447"/>
        <end position="473"/>
    </location>
</feature>
<dbReference type="Pfam" id="PF02897">
    <property type="entry name" value="Peptidase_S9_N"/>
    <property type="match status" value="1"/>
</dbReference>
<dbReference type="GO" id="GO:0070012">
    <property type="term" value="F:oligopeptidase activity"/>
    <property type="evidence" value="ECO:0007669"/>
    <property type="project" value="TreeGrafter"/>
</dbReference>
<evidence type="ECO:0000256" key="6">
    <source>
        <dbReference type="ARBA" id="ARBA00022825"/>
    </source>
</evidence>
<dbReference type="HOGENOM" id="CLU_011290_1_1_11"/>
<dbReference type="AlphaFoldDB" id="C5C552"/>
<feature type="domain" description="Peptidase S9 prolyl oligopeptidase catalytic" evidence="8">
    <location>
        <begin position="523"/>
        <end position="735"/>
    </location>
</feature>
<protein>
    <recommendedName>
        <fullName evidence="3">prolyl oligopeptidase</fullName>
        <ecNumber evidence="3">3.4.21.26</ecNumber>
    </recommendedName>
</protein>
<dbReference type="GO" id="GO:0005829">
    <property type="term" value="C:cytosol"/>
    <property type="evidence" value="ECO:0007669"/>
    <property type="project" value="TreeGrafter"/>
</dbReference>